<sequence length="222" mass="24756">MSLPLELRFQIYAHLLSLPASSSSHHALSSASPPSSSSDEPSPHHVHPAILLANRQINWEATPFLYASNIFIAHPSLLTSFPRLRNWYPPLREAAVLVPRMIRRFHVQVRLDLPLPFDREKARDAFSGLDELSVDVVQAMFLGVDCANLAVFDAVRGVKRVRFGGSTTGFEDYLAWLADAMTSPVGAEVPPFEPECESPWAHIWSGYENLVRSSVVQVEKVE</sequence>
<reference evidence="2" key="1">
    <citation type="submission" date="2016-07" db="EMBL/GenBank/DDBJ databases">
        <title>Multiple horizontal gene transfer events from other fungi enriched the ability of initially mycotrophic Trichoderma (Ascomycota) to feed on dead plant biomass.</title>
        <authorList>
            <consortium name="DOE Joint Genome Institute"/>
            <person name="Atanasova L."/>
            <person name="Chenthamara K."/>
            <person name="Zhang J."/>
            <person name="Grujic M."/>
            <person name="Henrissat B."/>
            <person name="Kuo A."/>
            <person name="Aerts A."/>
            <person name="Salamov A."/>
            <person name="Lipzen A."/>
            <person name="Labutti K."/>
            <person name="Barry K."/>
            <person name="Miao Y."/>
            <person name="Rahimi M.J."/>
            <person name="Shen Q."/>
            <person name="Grigoriev I.V."/>
            <person name="Kubicek C.P."/>
            <person name="Druzhinina I.S."/>
        </authorList>
    </citation>
    <scope>NUCLEOTIDE SEQUENCE [LARGE SCALE GENOMIC DNA]</scope>
    <source>
        <strain evidence="2">TUCIM 6016</strain>
    </source>
</reference>
<evidence type="ECO:0000313" key="1">
    <source>
        <dbReference type="EMBL" id="PTB62849.1"/>
    </source>
</evidence>
<gene>
    <name evidence="1" type="ORF">BBK36DRAFT_1128368</name>
</gene>
<keyword evidence="2" id="KW-1185">Reference proteome</keyword>
<dbReference type="EMBL" id="KZ680221">
    <property type="protein sequence ID" value="PTB62849.1"/>
    <property type="molecule type" value="Genomic_DNA"/>
</dbReference>
<dbReference type="OrthoDB" id="2951834at2759"/>
<protein>
    <submittedName>
        <fullName evidence="1">Uncharacterized protein</fullName>
    </submittedName>
</protein>
<dbReference type="Proteomes" id="UP000241546">
    <property type="component" value="Unassembled WGS sequence"/>
</dbReference>
<name>A0A2T4B0J9_9HYPO</name>
<dbReference type="AlphaFoldDB" id="A0A2T4B0J9"/>
<proteinExistence type="predicted"/>
<dbReference type="RefSeq" id="XP_024746169.1">
    <property type="nucleotide sequence ID" value="XM_024891606.1"/>
</dbReference>
<dbReference type="GeneID" id="36599724"/>
<organism evidence="1 2">
    <name type="scientific">Trichoderma citrinoviride</name>
    <dbReference type="NCBI Taxonomy" id="58853"/>
    <lineage>
        <taxon>Eukaryota</taxon>
        <taxon>Fungi</taxon>
        <taxon>Dikarya</taxon>
        <taxon>Ascomycota</taxon>
        <taxon>Pezizomycotina</taxon>
        <taxon>Sordariomycetes</taxon>
        <taxon>Hypocreomycetidae</taxon>
        <taxon>Hypocreales</taxon>
        <taxon>Hypocreaceae</taxon>
        <taxon>Trichoderma</taxon>
    </lineage>
</organism>
<accession>A0A2T4B0J9</accession>
<evidence type="ECO:0000313" key="2">
    <source>
        <dbReference type="Proteomes" id="UP000241546"/>
    </source>
</evidence>